<comment type="caution">
    <text evidence="1">The sequence shown here is derived from an EMBL/GenBank/DDBJ whole genome shotgun (WGS) entry which is preliminary data.</text>
</comment>
<gene>
    <name evidence="1" type="ORF">PIB30_076057</name>
</gene>
<protein>
    <submittedName>
        <fullName evidence="1">Uncharacterized protein</fullName>
    </submittedName>
</protein>
<reference evidence="1 2" key="1">
    <citation type="journal article" date="2023" name="Plants (Basel)">
        <title>Bridging the Gap: Combining Genomics and Transcriptomics Approaches to Understand Stylosanthes scabra, an Orphan Legume from the Brazilian Caatinga.</title>
        <authorList>
            <person name="Ferreira-Neto J.R.C."/>
            <person name="da Silva M.D."/>
            <person name="Binneck E."/>
            <person name="de Melo N.F."/>
            <person name="da Silva R.H."/>
            <person name="de Melo A.L.T.M."/>
            <person name="Pandolfi V."/>
            <person name="Bustamante F.O."/>
            <person name="Brasileiro-Vidal A.C."/>
            <person name="Benko-Iseppon A.M."/>
        </authorList>
    </citation>
    <scope>NUCLEOTIDE SEQUENCE [LARGE SCALE GENOMIC DNA]</scope>
    <source>
        <tissue evidence="1">Leaves</tissue>
    </source>
</reference>
<feature type="non-terminal residue" evidence="1">
    <location>
        <position position="1"/>
    </location>
</feature>
<accession>A0ABU6RQH0</accession>
<sequence length="85" mass="9093">PHNQFTIVYSSSCSSPNSCCGARCALLAVLTLNAQLEERTLAVALPVSPPHSPNLQRLFSSRLLVPSSSPTRLRLKRVVVAPPAV</sequence>
<proteinExistence type="predicted"/>
<organism evidence="1 2">
    <name type="scientific">Stylosanthes scabra</name>
    <dbReference type="NCBI Taxonomy" id="79078"/>
    <lineage>
        <taxon>Eukaryota</taxon>
        <taxon>Viridiplantae</taxon>
        <taxon>Streptophyta</taxon>
        <taxon>Embryophyta</taxon>
        <taxon>Tracheophyta</taxon>
        <taxon>Spermatophyta</taxon>
        <taxon>Magnoliopsida</taxon>
        <taxon>eudicotyledons</taxon>
        <taxon>Gunneridae</taxon>
        <taxon>Pentapetalae</taxon>
        <taxon>rosids</taxon>
        <taxon>fabids</taxon>
        <taxon>Fabales</taxon>
        <taxon>Fabaceae</taxon>
        <taxon>Papilionoideae</taxon>
        <taxon>50 kb inversion clade</taxon>
        <taxon>dalbergioids sensu lato</taxon>
        <taxon>Dalbergieae</taxon>
        <taxon>Pterocarpus clade</taxon>
        <taxon>Stylosanthes</taxon>
    </lineage>
</organism>
<evidence type="ECO:0000313" key="1">
    <source>
        <dbReference type="EMBL" id="MED6126204.1"/>
    </source>
</evidence>
<keyword evidence="2" id="KW-1185">Reference proteome</keyword>
<name>A0ABU6RQH0_9FABA</name>
<dbReference type="EMBL" id="JASCZI010031195">
    <property type="protein sequence ID" value="MED6126204.1"/>
    <property type="molecule type" value="Genomic_DNA"/>
</dbReference>
<evidence type="ECO:0000313" key="2">
    <source>
        <dbReference type="Proteomes" id="UP001341840"/>
    </source>
</evidence>
<dbReference type="Proteomes" id="UP001341840">
    <property type="component" value="Unassembled WGS sequence"/>
</dbReference>